<sequence length="57" mass="6034">MPTLEKTPALLPTATSVDVADEHLGTPVPNTTAETTHTVSKISELPDESKFPLCVSD</sequence>
<keyword evidence="3" id="KW-1185">Reference proteome</keyword>
<proteinExistence type="predicted"/>
<dbReference type="AlphaFoldDB" id="A0A3P7N5Y8"/>
<accession>A0A3P7N5Y8</accession>
<dbReference type="Proteomes" id="UP000281553">
    <property type="component" value="Unassembled WGS sequence"/>
</dbReference>
<reference evidence="2 3" key="1">
    <citation type="submission" date="2018-11" db="EMBL/GenBank/DDBJ databases">
        <authorList>
            <consortium name="Pathogen Informatics"/>
        </authorList>
    </citation>
    <scope>NUCLEOTIDE SEQUENCE [LARGE SCALE GENOMIC DNA]</scope>
</reference>
<feature type="region of interest" description="Disordered" evidence="1">
    <location>
        <begin position="22"/>
        <end position="41"/>
    </location>
</feature>
<dbReference type="EMBL" id="UYRU01081767">
    <property type="protein sequence ID" value="VDN32133.1"/>
    <property type="molecule type" value="Genomic_DNA"/>
</dbReference>
<protein>
    <submittedName>
        <fullName evidence="2">Uncharacterized protein</fullName>
    </submittedName>
</protein>
<evidence type="ECO:0000313" key="2">
    <source>
        <dbReference type="EMBL" id="VDN32133.1"/>
    </source>
</evidence>
<gene>
    <name evidence="2" type="ORF">DILT_LOCUS15912</name>
</gene>
<name>A0A3P7N5Y8_DIBLA</name>
<evidence type="ECO:0000256" key="1">
    <source>
        <dbReference type="SAM" id="MobiDB-lite"/>
    </source>
</evidence>
<feature type="compositionally biased region" description="Polar residues" evidence="1">
    <location>
        <begin position="28"/>
        <end position="41"/>
    </location>
</feature>
<evidence type="ECO:0000313" key="3">
    <source>
        <dbReference type="Proteomes" id="UP000281553"/>
    </source>
</evidence>
<organism evidence="2 3">
    <name type="scientific">Dibothriocephalus latus</name>
    <name type="common">Fish tapeworm</name>
    <name type="synonym">Diphyllobothrium latum</name>
    <dbReference type="NCBI Taxonomy" id="60516"/>
    <lineage>
        <taxon>Eukaryota</taxon>
        <taxon>Metazoa</taxon>
        <taxon>Spiralia</taxon>
        <taxon>Lophotrochozoa</taxon>
        <taxon>Platyhelminthes</taxon>
        <taxon>Cestoda</taxon>
        <taxon>Eucestoda</taxon>
        <taxon>Diphyllobothriidea</taxon>
        <taxon>Diphyllobothriidae</taxon>
        <taxon>Dibothriocephalus</taxon>
    </lineage>
</organism>